<dbReference type="EMBL" id="WOCE01000006">
    <property type="protein sequence ID" value="KAE9611428.1"/>
    <property type="molecule type" value="Genomic_DNA"/>
</dbReference>
<proteinExistence type="predicted"/>
<gene>
    <name evidence="1" type="ORF">Lalb_Chr06g0162371</name>
</gene>
<sequence>MAASASSTAVSYLDNTDFLRLQNGRWMEFTEPYCALTEWWCC</sequence>
<reference evidence="2" key="1">
    <citation type="journal article" date="2020" name="Nat. Commun.">
        <title>Genome sequence of the cluster root forming white lupin.</title>
        <authorList>
            <person name="Hufnagel B."/>
            <person name="Marques A."/>
            <person name="Soriano A."/>
            <person name="Marques L."/>
            <person name="Divol F."/>
            <person name="Doumas P."/>
            <person name="Sallet E."/>
            <person name="Mancinotti D."/>
            <person name="Carrere S."/>
            <person name="Marande W."/>
            <person name="Arribat S."/>
            <person name="Keller J."/>
            <person name="Huneau C."/>
            <person name="Blein T."/>
            <person name="Aime D."/>
            <person name="Laguerre M."/>
            <person name="Taylor J."/>
            <person name="Schubert V."/>
            <person name="Nelson M."/>
            <person name="Geu-Flores F."/>
            <person name="Crespi M."/>
            <person name="Gallardo-Guerrero K."/>
            <person name="Delaux P.-M."/>
            <person name="Salse J."/>
            <person name="Berges H."/>
            <person name="Guyot R."/>
            <person name="Gouzy J."/>
            <person name="Peret B."/>
        </authorList>
    </citation>
    <scope>NUCLEOTIDE SEQUENCE [LARGE SCALE GENOMIC DNA]</scope>
    <source>
        <strain evidence="2">cv. Amiga</strain>
    </source>
</reference>
<accession>A0A6A4QBS4</accession>
<name>A0A6A4QBS4_LUPAL</name>
<protein>
    <submittedName>
        <fullName evidence="1">Uncharacterized protein</fullName>
    </submittedName>
</protein>
<dbReference type="AlphaFoldDB" id="A0A6A4QBS4"/>
<dbReference type="Proteomes" id="UP000447434">
    <property type="component" value="Chromosome 6"/>
</dbReference>
<comment type="caution">
    <text evidence="1">The sequence shown here is derived from an EMBL/GenBank/DDBJ whole genome shotgun (WGS) entry which is preliminary data.</text>
</comment>
<keyword evidence="2" id="KW-1185">Reference proteome</keyword>
<evidence type="ECO:0000313" key="1">
    <source>
        <dbReference type="EMBL" id="KAE9611428.1"/>
    </source>
</evidence>
<organism evidence="1 2">
    <name type="scientific">Lupinus albus</name>
    <name type="common">White lupine</name>
    <name type="synonym">Lupinus termis</name>
    <dbReference type="NCBI Taxonomy" id="3870"/>
    <lineage>
        <taxon>Eukaryota</taxon>
        <taxon>Viridiplantae</taxon>
        <taxon>Streptophyta</taxon>
        <taxon>Embryophyta</taxon>
        <taxon>Tracheophyta</taxon>
        <taxon>Spermatophyta</taxon>
        <taxon>Magnoliopsida</taxon>
        <taxon>eudicotyledons</taxon>
        <taxon>Gunneridae</taxon>
        <taxon>Pentapetalae</taxon>
        <taxon>rosids</taxon>
        <taxon>fabids</taxon>
        <taxon>Fabales</taxon>
        <taxon>Fabaceae</taxon>
        <taxon>Papilionoideae</taxon>
        <taxon>50 kb inversion clade</taxon>
        <taxon>genistoids sensu lato</taxon>
        <taxon>core genistoids</taxon>
        <taxon>Genisteae</taxon>
        <taxon>Lupinus</taxon>
    </lineage>
</organism>
<evidence type="ECO:0000313" key="2">
    <source>
        <dbReference type="Proteomes" id="UP000447434"/>
    </source>
</evidence>